<comment type="cofactor">
    <cofactor evidence="2 7 8">
        <name>Mg(2+)</name>
        <dbReference type="ChEBI" id="CHEBI:18420"/>
    </cofactor>
</comment>
<feature type="binding site" evidence="7">
    <location>
        <position position="86"/>
    </location>
    <ligand>
        <name>Mg(2+)</name>
        <dbReference type="ChEBI" id="CHEBI:18420"/>
        <label>1</label>
        <note>catalytic</note>
    </ligand>
</feature>
<dbReference type="Proteomes" id="UP000095023">
    <property type="component" value="Unassembled WGS sequence"/>
</dbReference>
<accession>A0A1E4T9E6</accession>
<dbReference type="InterPro" id="IPR020550">
    <property type="entry name" value="Inositol_monophosphatase_CS"/>
</dbReference>
<dbReference type="GO" id="GO:0008934">
    <property type="term" value="F:inositol monophosphate 1-phosphatase activity"/>
    <property type="evidence" value="ECO:0007669"/>
    <property type="project" value="InterPro"/>
</dbReference>
<dbReference type="EMBL" id="KV453844">
    <property type="protein sequence ID" value="ODV88359.1"/>
    <property type="molecule type" value="Genomic_DNA"/>
</dbReference>
<dbReference type="InterPro" id="IPR000760">
    <property type="entry name" value="Inositol_monophosphatase-like"/>
</dbReference>
<reference evidence="10" key="1">
    <citation type="submission" date="2016-02" db="EMBL/GenBank/DDBJ databases">
        <title>Comparative genomics of biotechnologically important yeasts.</title>
        <authorList>
            <consortium name="DOE Joint Genome Institute"/>
            <person name="Riley R."/>
            <person name="Haridas S."/>
            <person name="Wolfe K.H."/>
            <person name="Lopes M.R."/>
            <person name="Hittinger C.T."/>
            <person name="Goker M."/>
            <person name="Salamov A."/>
            <person name="Wisecaver J."/>
            <person name="Long T.M."/>
            <person name="Aerts A.L."/>
            <person name="Barry K."/>
            <person name="Choi C."/>
            <person name="Clum A."/>
            <person name="Coughlan A.Y."/>
            <person name="Deshpande S."/>
            <person name="Douglass A.P."/>
            <person name="Hanson S.J."/>
            <person name="Klenk H.-P."/>
            <person name="Labutti K."/>
            <person name="Lapidus A."/>
            <person name="Lindquist E."/>
            <person name="Lipzen A."/>
            <person name="Meier-Kolthoff J.P."/>
            <person name="Ohm R.A."/>
            <person name="Otillar R.P."/>
            <person name="Pangilinan J."/>
            <person name="Peng Y."/>
            <person name="Rokas A."/>
            <person name="Rosa C.A."/>
            <person name="Scheuner C."/>
            <person name="Sibirny A.A."/>
            <person name="Slot J.C."/>
            <person name="Stielow J.B."/>
            <person name="Sun H."/>
            <person name="Kurtzman C.P."/>
            <person name="Blackwell M."/>
            <person name="Jeffries T.W."/>
            <person name="Grigoriev I.V."/>
        </authorList>
    </citation>
    <scope>NUCLEOTIDE SEQUENCE [LARGE SCALE GENOMIC DNA]</scope>
    <source>
        <strain evidence="10">NRRL Y-17796</strain>
    </source>
</reference>
<proteinExistence type="inferred from homology"/>
<comment type="similarity">
    <text evidence="3 8">Belongs to the inositol monophosphatase superfamily.</text>
</comment>
<dbReference type="AlphaFoldDB" id="A0A1E4T9E6"/>
<evidence type="ECO:0000256" key="5">
    <source>
        <dbReference type="ARBA" id="ARBA00022801"/>
    </source>
</evidence>
<comment type="pathway">
    <text evidence="8">Polyol metabolism; myo-inositol biosynthesis; myo-inositol from D-glucose 6-phosphate: step 2/2.</text>
</comment>
<dbReference type="Gene3D" id="3.40.190.80">
    <property type="match status" value="1"/>
</dbReference>
<evidence type="ECO:0000256" key="8">
    <source>
        <dbReference type="RuleBase" id="RU364068"/>
    </source>
</evidence>
<dbReference type="PROSITE" id="PS00630">
    <property type="entry name" value="IMP_2"/>
    <property type="match status" value="1"/>
</dbReference>
<dbReference type="GO" id="GO:0007165">
    <property type="term" value="P:signal transduction"/>
    <property type="evidence" value="ECO:0007669"/>
    <property type="project" value="TreeGrafter"/>
</dbReference>
<dbReference type="GO" id="GO:0006021">
    <property type="term" value="P:inositol biosynthetic process"/>
    <property type="evidence" value="ECO:0007669"/>
    <property type="project" value="UniProtKB-UniPathway"/>
</dbReference>
<comment type="catalytic activity">
    <reaction evidence="1 8">
        <text>a myo-inositol phosphate + H2O = myo-inositol + phosphate</text>
        <dbReference type="Rhea" id="RHEA:24056"/>
        <dbReference type="ChEBI" id="CHEBI:15377"/>
        <dbReference type="ChEBI" id="CHEBI:17268"/>
        <dbReference type="ChEBI" id="CHEBI:43474"/>
        <dbReference type="ChEBI" id="CHEBI:84139"/>
        <dbReference type="EC" id="3.1.3.25"/>
    </reaction>
</comment>
<protein>
    <recommendedName>
        <fullName evidence="8">Inositol-1-monophosphatase</fullName>
        <ecNumber evidence="8">3.1.3.25</ecNumber>
    </recommendedName>
</protein>
<name>A0A1E4T9E6_9ASCO</name>
<sequence>MDLEEIRDFLVQLARTAGEMIREKTGKVTWDDKMNSVDLVTETDAAVERMVKEQLASKYPDFKFMGEETAHGVLTADPTFIVDPIDGTTNFIHRFPSSCISLGFAVDKVPVVGVVYNPLLDHMYQGVQGKGAYFNGQKLPLKPPSELSLGTALIAIEWGSERSGPNYTCKTQTFANLAASDGGMVHGFRSMGSAALNLCSVAAGTLDAYWEGGCWAWDVCAGWAILAETGGAVVHGNPGTDKAAVDSRVYLAVRAGSNQQKFIADFKSHIKGSLSY</sequence>
<evidence type="ECO:0000256" key="6">
    <source>
        <dbReference type="ARBA" id="ARBA00022842"/>
    </source>
</evidence>
<gene>
    <name evidence="9" type="ORF">CANCADRAFT_148671</name>
</gene>
<feature type="binding site" evidence="7">
    <location>
        <position position="67"/>
    </location>
    <ligand>
        <name>Mg(2+)</name>
        <dbReference type="ChEBI" id="CHEBI:18420"/>
        <label>1</label>
        <note>catalytic</note>
    </ligand>
</feature>
<dbReference type="UniPathway" id="UPA00823">
    <property type="reaction ID" value="UER00788"/>
</dbReference>
<evidence type="ECO:0000256" key="4">
    <source>
        <dbReference type="ARBA" id="ARBA00022723"/>
    </source>
</evidence>
<dbReference type="OrthoDB" id="10254945at2759"/>
<feature type="binding site" evidence="7">
    <location>
        <position position="218"/>
    </location>
    <ligand>
        <name>Mg(2+)</name>
        <dbReference type="ChEBI" id="CHEBI:18420"/>
        <label>1</label>
        <note>catalytic</note>
    </ligand>
</feature>
<dbReference type="FunFam" id="3.30.540.10:FF:000004">
    <property type="entry name" value="Inositol-1-monophosphatase"/>
    <property type="match status" value="1"/>
</dbReference>
<dbReference type="FunFam" id="3.40.190.80:FF:000012">
    <property type="entry name" value="Inositol-1-monophosphatase"/>
    <property type="match status" value="1"/>
</dbReference>
<dbReference type="EC" id="3.1.3.25" evidence="8"/>
<dbReference type="PROSITE" id="PS00629">
    <property type="entry name" value="IMP_1"/>
    <property type="match status" value="1"/>
</dbReference>
<dbReference type="GO" id="GO:0046854">
    <property type="term" value="P:phosphatidylinositol phosphate biosynthetic process"/>
    <property type="evidence" value="ECO:0007669"/>
    <property type="project" value="InterPro"/>
</dbReference>
<evidence type="ECO:0000256" key="2">
    <source>
        <dbReference type="ARBA" id="ARBA00001946"/>
    </source>
</evidence>
<organism evidence="9 10">
    <name type="scientific">Tortispora caseinolytica NRRL Y-17796</name>
    <dbReference type="NCBI Taxonomy" id="767744"/>
    <lineage>
        <taxon>Eukaryota</taxon>
        <taxon>Fungi</taxon>
        <taxon>Dikarya</taxon>
        <taxon>Ascomycota</taxon>
        <taxon>Saccharomycotina</taxon>
        <taxon>Trigonopsidomycetes</taxon>
        <taxon>Trigonopsidales</taxon>
        <taxon>Trigonopsidaceae</taxon>
        <taxon>Tortispora</taxon>
    </lineage>
</organism>
<dbReference type="Pfam" id="PF00459">
    <property type="entry name" value="Inositol_P"/>
    <property type="match status" value="1"/>
</dbReference>
<keyword evidence="5 8" id="KW-0378">Hydrolase</keyword>
<evidence type="ECO:0000313" key="10">
    <source>
        <dbReference type="Proteomes" id="UP000095023"/>
    </source>
</evidence>
<dbReference type="SUPFAM" id="SSF56655">
    <property type="entry name" value="Carbohydrate phosphatase"/>
    <property type="match status" value="1"/>
</dbReference>
<keyword evidence="6 7" id="KW-0460">Magnesium</keyword>
<dbReference type="InterPro" id="IPR033942">
    <property type="entry name" value="IMPase"/>
</dbReference>
<dbReference type="InterPro" id="IPR020583">
    <property type="entry name" value="Inositol_monoP_metal-BS"/>
</dbReference>
<evidence type="ECO:0000256" key="3">
    <source>
        <dbReference type="ARBA" id="ARBA00009759"/>
    </source>
</evidence>
<evidence type="ECO:0000256" key="7">
    <source>
        <dbReference type="PIRSR" id="PIRSR600760-2"/>
    </source>
</evidence>
<keyword evidence="10" id="KW-1185">Reference proteome</keyword>
<dbReference type="PRINTS" id="PR00377">
    <property type="entry name" value="IMPHPHTASES"/>
</dbReference>
<dbReference type="CDD" id="cd01639">
    <property type="entry name" value="IMPase"/>
    <property type="match status" value="1"/>
</dbReference>
<dbReference type="Gene3D" id="3.30.540.10">
    <property type="entry name" value="Fructose-1,6-Bisphosphatase, subunit A, domain 1"/>
    <property type="match status" value="1"/>
</dbReference>
<dbReference type="GO" id="GO:0046872">
    <property type="term" value="F:metal ion binding"/>
    <property type="evidence" value="ECO:0007669"/>
    <property type="project" value="UniProtKB-KW"/>
</dbReference>
<feature type="binding site" evidence="7">
    <location>
        <position position="83"/>
    </location>
    <ligand>
        <name>Mg(2+)</name>
        <dbReference type="ChEBI" id="CHEBI:18420"/>
        <label>1</label>
        <note>catalytic</note>
    </ligand>
</feature>
<dbReference type="PANTHER" id="PTHR20854">
    <property type="entry name" value="INOSITOL MONOPHOSPHATASE"/>
    <property type="match status" value="1"/>
</dbReference>
<evidence type="ECO:0000313" key="9">
    <source>
        <dbReference type="EMBL" id="ODV88359.1"/>
    </source>
</evidence>
<evidence type="ECO:0000256" key="1">
    <source>
        <dbReference type="ARBA" id="ARBA00001033"/>
    </source>
</evidence>
<feature type="binding site" evidence="7">
    <location>
        <position position="85"/>
    </location>
    <ligand>
        <name>Mg(2+)</name>
        <dbReference type="ChEBI" id="CHEBI:18420"/>
        <label>1</label>
        <note>catalytic</note>
    </ligand>
</feature>
<dbReference type="PANTHER" id="PTHR20854:SF4">
    <property type="entry name" value="INOSITOL-1-MONOPHOSPHATASE-RELATED"/>
    <property type="match status" value="1"/>
</dbReference>
<keyword evidence="4 7" id="KW-0479">Metal-binding</keyword>